<feature type="transmembrane region" description="Helical" evidence="9">
    <location>
        <begin position="333"/>
        <end position="350"/>
    </location>
</feature>
<feature type="transmembrane region" description="Helical" evidence="9">
    <location>
        <begin position="421"/>
        <end position="440"/>
    </location>
</feature>
<evidence type="ECO:0000256" key="7">
    <source>
        <dbReference type="ARBA" id="ARBA00022989"/>
    </source>
</evidence>
<keyword evidence="12" id="KW-1185">Reference proteome</keyword>
<evidence type="ECO:0000256" key="9">
    <source>
        <dbReference type="SAM" id="Phobius"/>
    </source>
</evidence>
<keyword evidence="8 9" id="KW-0472">Membrane</keyword>
<evidence type="ECO:0000313" key="12">
    <source>
        <dbReference type="Proteomes" id="UP001223886"/>
    </source>
</evidence>
<dbReference type="NCBIfam" id="TIGR00827">
    <property type="entry name" value="EIIC-GAT"/>
    <property type="match status" value="1"/>
</dbReference>
<feature type="transmembrane region" description="Helical" evidence="9">
    <location>
        <begin position="12"/>
        <end position="31"/>
    </location>
</feature>
<dbReference type="PIRSF" id="PIRSF006304">
    <property type="entry name" value="GatC"/>
    <property type="match status" value="1"/>
</dbReference>
<gene>
    <name evidence="11" type="ORF">J2S24_002057</name>
</gene>
<evidence type="ECO:0000256" key="1">
    <source>
        <dbReference type="ARBA" id="ARBA00004651"/>
    </source>
</evidence>
<dbReference type="InterPro" id="IPR004703">
    <property type="entry name" value="PTS_sugar-sp_permease"/>
</dbReference>
<evidence type="ECO:0000256" key="3">
    <source>
        <dbReference type="ARBA" id="ARBA00022475"/>
    </source>
</evidence>
<feature type="transmembrane region" description="Helical" evidence="9">
    <location>
        <begin position="295"/>
        <end position="327"/>
    </location>
</feature>
<feature type="transmembrane region" description="Helical" evidence="9">
    <location>
        <begin position="83"/>
        <end position="114"/>
    </location>
</feature>
<dbReference type="Pfam" id="PF03611">
    <property type="entry name" value="EIIC-GAT"/>
    <property type="match status" value="1"/>
</dbReference>
<evidence type="ECO:0000256" key="2">
    <source>
        <dbReference type="ARBA" id="ARBA00022448"/>
    </source>
</evidence>
<evidence type="ECO:0000256" key="4">
    <source>
        <dbReference type="ARBA" id="ARBA00022597"/>
    </source>
</evidence>
<keyword evidence="4" id="KW-0762">Sugar transport</keyword>
<dbReference type="InterPro" id="IPR013014">
    <property type="entry name" value="PTS_EIIC_2"/>
</dbReference>
<keyword evidence="5" id="KW-0598">Phosphotransferase system</keyword>
<feature type="domain" description="PTS EIIC type-2" evidence="10">
    <location>
        <begin position="8"/>
        <end position="439"/>
    </location>
</feature>
<dbReference type="InterPro" id="IPR013853">
    <property type="entry name" value="EIIC-GAT"/>
</dbReference>
<organism evidence="11 12">
    <name type="scientific">Thermoanaerobacter pentosaceus</name>
    <dbReference type="NCBI Taxonomy" id="694059"/>
    <lineage>
        <taxon>Bacteria</taxon>
        <taxon>Bacillati</taxon>
        <taxon>Bacillota</taxon>
        <taxon>Clostridia</taxon>
        <taxon>Thermoanaerobacterales</taxon>
        <taxon>Thermoanaerobacteraceae</taxon>
        <taxon>Thermoanaerobacter</taxon>
    </lineage>
</organism>
<comment type="caution">
    <text evidence="11">The sequence shown here is derived from an EMBL/GenBank/DDBJ whole genome shotgun (WGS) entry which is preliminary data.</text>
</comment>
<feature type="transmembrane region" description="Helical" evidence="9">
    <location>
        <begin position="126"/>
        <end position="155"/>
    </location>
</feature>
<dbReference type="RefSeq" id="WP_307681412.1">
    <property type="nucleotide sequence ID" value="NZ_JAURUP010000025.1"/>
</dbReference>
<feature type="transmembrane region" description="Helical" evidence="9">
    <location>
        <begin position="221"/>
        <end position="243"/>
    </location>
</feature>
<feature type="transmembrane region" description="Helical" evidence="9">
    <location>
        <begin position="357"/>
        <end position="375"/>
    </location>
</feature>
<keyword evidence="2" id="KW-0813">Transport</keyword>
<keyword evidence="7 9" id="KW-1133">Transmembrane helix</keyword>
<proteinExistence type="predicted"/>
<dbReference type="PANTHER" id="PTHR37324:SF2">
    <property type="entry name" value="PTS SYSTEM GALACTITOL-SPECIFIC EIIC COMPONENT"/>
    <property type="match status" value="1"/>
</dbReference>
<feature type="transmembrane region" description="Helical" evidence="9">
    <location>
        <begin position="249"/>
        <end position="267"/>
    </location>
</feature>
<name>A0ABT9M5Y6_9THEO</name>
<dbReference type="PANTHER" id="PTHR37324">
    <property type="entry name" value="PTS SYSTEM GALACTITOL-SPECIFIC EIIC COMPONENT"/>
    <property type="match status" value="1"/>
</dbReference>
<accession>A0ABT9M5Y6</accession>
<keyword evidence="3" id="KW-1003">Cell membrane</keyword>
<protein>
    <submittedName>
        <fullName evidence="11">PTS system galactitol-specific IIC component</fullName>
    </submittedName>
</protein>
<comment type="subcellular location">
    <subcellularLocation>
        <location evidence="1">Cell membrane</location>
        <topology evidence="1">Multi-pass membrane protein</topology>
    </subcellularLocation>
</comment>
<evidence type="ECO:0000256" key="6">
    <source>
        <dbReference type="ARBA" id="ARBA00022692"/>
    </source>
</evidence>
<dbReference type="PROSITE" id="PS51104">
    <property type="entry name" value="PTS_EIIC_TYPE_2"/>
    <property type="match status" value="1"/>
</dbReference>
<evidence type="ECO:0000256" key="8">
    <source>
        <dbReference type="ARBA" id="ARBA00023136"/>
    </source>
</evidence>
<dbReference type="EMBL" id="JAURUP010000025">
    <property type="protein sequence ID" value="MDP9751545.1"/>
    <property type="molecule type" value="Genomic_DNA"/>
</dbReference>
<evidence type="ECO:0000256" key="5">
    <source>
        <dbReference type="ARBA" id="ARBA00022683"/>
    </source>
</evidence>
<feature type="transmembrane region" description="Helical" evidence="9">
    <location>
        <begin position="180"/>
        <end position="201"/>
    </location>
</feature>
<keyword evidence="6 9" id="KW-0812">Transmembrane</keyword>
<sequence length="449" mass="48378">MNNLLDIVQYILNLGPSVMLPLALTIIGLIFGQGFSKAFRSGITIGIGFVGINLVINLLVNNLGPAAQAMVDRFGLQLQVIDVGWPAAAAISWASPVAAFIIPLALVVNLIMLVTRTTKTMDIDIWNYWHFAATAAFVYVITNGNVVLALVAAILREIIVLKIADWTAPMVQNFFKLEGISLPTGSTVAYAVLGIPLGKLISRIPGLKNIKADPETIQKRFGIFGEPMMMGLILGLLLGILAGYDFAKVTQIGISMAAVMLLMPRMVRILMEGLIPFSESVREFLQKRFKNASNLYIGLDAAVVVGHPSVIATALILIPITVFLAVILPGNKVLPFGDLATIVFYIAFIVGSTNGNIVHSVITGVVLMAAALYMATDLAPLHTMMAQQAKFAIPEGTSLISSLDEGGNLLNWLIIKTFQLSWGWVILAAAIVAGLIYYFTTRNKKAIEQ</sequence>
<dbReference type="Proteomes" id="UP001223886">
    <property type="component" value="Unassembled WGS sequence"/>
</dbReference>
<evidence type="ECO:0000259" key="10">
    <source>
        <dbReference type="PROSITE" id="PS51104"/>
    </source>
</evidence>
<feature type="transmembrane region" description="Helical" evidence="9">
    <location>
        <begin position="43"/>
        <end position="63"/>
    </location>
</feature>
<reference evidence="11 12" key="1">
    <citation type="submission" date="2023-07" db="EMBL/GenBank/DDBJ databases">
        <title>Genomic Encyclopedia of Type Strains, Phase IV (KMG-IV): sequencing the most valuable type-strain genomes for metagenomic binning, comparative biology and taxonomic classification.</title>
        <authorList>
            <person name="Goeker M."/>
        </authorList>
    </citation>
    <scope>NUCLEOTIDE SEQUENCE [LARGE SCALE GENOMIC DNA]</scope>
    <source>
        <strain evidence="11 12">DSM 25963</strain>
    </source>
</reference>
<evidence type="ECO:0000313" key="11">
    <source>
        <dbReference type="EMBL" id="MDP9751545.1"/>
    </source>
</evidence>